<evidence type="ECO:0000256" key="1">
    <source>
        <dbReference type="SAM" id="MobiDB-lite"/>
    </source>
</evidence>
<dbReference type="RefSeq" id="WP_185255060.1">
    <property type="nucleotide sequence ID" value="NZ_JACKXE010000002.1"/>
</dbReference>
<accession>A0A7X0VDA4</accession>
<organism evidence="3 4">
    <name type="scientific">Nocardioides luti</name>
    <dbReference type="NCBI Taxonomy" id="2761101"/>
    <lineage>
        <taxon>Bacteria</taxon>
        <taxon>Bacillati</taxon>
        <taxon>Actinomycetota</taxon>
        <taxon>Actinomycetes</taxon>
        <taxon>Propionibacteriales</taxon>
        <taxon>Nocardioidaceae</taxon>
        <taxon>Nocardioides</taxon>
    </lineage>
</organism>
<comment type="caution">
    <text evidence="3">The sequence shown here is derived from an EMBL/GenBank/DDBJ whole genome shotgun (WGS) entry which is preliminary data.</text>
</comment>
<dbReference type="AlphaFoldDB" id="A0A7X0VDA4"/>
<sequence length="133" mass="13948">MKRKPMRGTKPALVVVAALALVAAVGTGTWAAMSDDERFTSGACDASNYRLEAETEGDAYEVSFEVQSSAPGETWDVVIEQDGAPILDGQRMTDEDAEIDVDVTVRDAADGDEFTATATPSGGGEPCTATLTR</sequence>
<dbReference type="EMBL" id="JACKXE010000002">
    <property type="protein sequence ID" value="MBB6629847.1"/>
    <property type="molecule type" value="Genomic_DNA"/>
</dbReference>
<feature type="region of interest" description="Disordered" evidence="1">
    <location>
        <begin position="108"/>
        <end position="133"/>
    </location>
</feature>
<evidence type="ECO:0000313" key="4">
    <source>
        <dbReference type="Proteomes" id="UP000523955"/>
    </source>
</evidence>
<feature type="chain" id="PRO_5030903953" evidence="2">
    <location>
        <begin position="32"/>
        <end position="133"/>
    </location>
</feature>
<reference evidence="3 4" key="1">
    <citation type="submission" date="2020-08" db="EMBL/GenBank/DDBJ databases">
        <authorList>
            <person name="Seo M.-J."/>
        </authorList>
    </citation>
    <scope>NUCLEOTIDE SEQUENCE [LARGE SCALE GENOMIC DNA]</scope>
    <source>
        <strain evidence="3 4">KIGAM211</strain>
    </source>
</reference>
<proteinExistence type="predicted"/>
<evidence type="ECO:0000256" key="2">
    <source>
        <dbReference type="SAM" id="SignalP"/>
    </source>
</evidence>
<evidence type="ECO:0000313" key="3">
    <source>
        <dbReference type="EMBL" id="MBB6629847.1"/>
    </source>
</evidence>
<name>A0A7X0VDA4_9ACTN</name>
<keyword evidence="2" id="KW-0732">Signal</keyword>
<feature type="signal peptide" evidence="2">
    <location>
        <begin position="1"/>
        <end position="31"/>
    </location>
</feature>
<keyword evidence="4" id="KW-1185">Reference proteome</keyword>
<protein>
    <submittedName>
        <fullName evidence="3">Uncharacterized protein</fullName>
    </submittedName>
</protein>
<dbReference type="Proteomes" id="UP000523955">
    <property type="component" value="Unassembled WGS sequence"/>
</dbReference>
<gene>
    <name evidence="3" type="ORF">H5V45_21190</name>
</gene>